<dbReference type="Proteomes" id="UP000827092">
    <property type="component" value="Unassembled WGS sequence"/>
</dbReference>
<gene>
    <name evidence="1" type="ORF">JTE90_002800</name>
</gene>
<name>A0AAV6TUV5_9ARAC</name>
<evidence type="ECO:0000313" key="2">
    <source>
        <dbReference type="Proteomes" id="UP000827092"/>
    </source>
</evidence>
<sequence length="92" mass="10140">MNSVERPEKRSWISWEKGSVDGSMRHRAEGVGKVDLRHAELLAVHLVPANLPGDEEVVLGGSIEGQEHGDESKLSLVKQNSVVRIQSQLFAK</sequence>
<organism evidence="1 2">
    <name type="scientific">Oedothorax gibbosus</name>
    <dbReference type="NCBI Taxonomy" id="931172"/>
    <lineage>
        <taxon>Eukaryota</taxon>
        <taxon>Metazoa</taxon>
        <taxon>Ecdysozoa</taxon>
        <taxon>Arthropoda</taxon>
        <taxon>Chelicerata</taxon>
        <taxon>Arachnida</taxon>
        <taxon>Araneae</taxon>
        <taxon>Araneomorphae</taxon>
        <taxon>Entelegynae</taxon>
        <taxon>Araneoidea</taxon>
        <taxon>Linyphiidae</taxon>
        <taxon>Erigoninae</taxon>
        <taxon>Oedothorax</taxon>
    </lineage>
</organism>
<comment type="caution">
    <text evidence="1">The sequence shown here is derived from an EMBL/GenBank/DDBJ whole genome shotgun (WGS) entry which is preliminary data.</text>
</comment>
<proteinExistence type="predicted"/>
<dbReference type="EMBL" id="JAFNEN010001009">
    <property type="protein sequence ID" value="KAG8175406.1"/>
    <property type="molecule type" value="Genomic_DNA"/>
</dbReference>
<accession>A0AAV6TUV5</accession>
<keyword evidence="2" id="KW-1185">Reference proteome</keyword>
<protein>
    <submittedName>
        <fullName evidence="1">Uncharacterized protein</fullName>
    </submittedName>
</protein>
<reference evidence="1 2" key="1">
    <citation type="journal article" date="2022" name="Nat. Ecol. Evol.">
        <title>A masculinizing supergene underlies an exaggerated male reproductive morph in a spider.</title>
        <authorList>
            <person name="Hendrickx F."/>
            <person name="De Corte Z."/>
            <person name="Sonet G."/>
            <person name="Van Belleghem S.M."/>
            <person name="Kostlbacher S."/>
            <person name="Vangestel C."/>
        </authorList>
    </citation>
    <scope>NUCLEOTIDE SEQUENCE [LARGE SCALE GENOMIC DNA]</scope>
    <source>
        <strain evidence="1">W744_W776</strain>
    </source>
</reference>
<evidence type="ECO:0000313" key="1">
    <source>
        <dbReference type="EMBL" id="KAG8175406.1"/>
    </source>
</evidence>
<dbReference type="AlphaFoldDB" id="A0AAV6TUV5"/>